<proteinExistence type="predicted"/>
<keyword evidence="2 4" id="KW-0479">Metal-binding</keyword>
<keyword evidence="6" id="KW-0472">Membrane</keyword>
<dbReference type="PROSITE" id="PS51007">
    <property type="entry name" value="CYTC"/>
    <property type="match status" value="1"/>
</dbReference>
<evidence type="ECO:0000313" key="8">
    <source>
        <dbReference type="Proteomes" id="UP001141992"/>
    </source>
</evidence>
<keyword evidence="6" id="KW-1133">Transmembrane helix</keyword>
<sequence>MVSNAALALAALVAPAGMLACLAAARRRGDAITAGLPLPWLAALALAAVGGVLALGWQRVQGAPGLLGSRLGHLALAVAAVLLLAALVACWLHSRAPERAGQAWRRAGATVLAALALLATLLALAIAWQPAEALAIAHWPFTWRYDPDLPVGTHTWRRLGLAAGLTAAALALLVGALFARRGRLVWLTAAAGLLASASWPAPRMLLTEATATSYQRSPLVFSDRNLLQGARLYQSHCAACHGERADGRGPLAPGLPTWPSVLGAALFENRLEGELHWRLAQGGHGHAVGAQGGDGRSGSGLPGDRPAAAARVAGPPQALTADEIWQVLDYLRVHAYGVNGGAGMPAVPAPVVALSCRDGRAVTLAGLRGLPLRVVAAMPGAPPEPQDPRLLTVALTRGGPLPGDADCAAVDEDAWNAYALAAGLAPQGLAGAQFMVDRRGWLRARRLPGAAPAWTSADNVCGPGGRMENTTAQGLGALLLAMDRAPIGIPDTRRRQ</sequence>
<feature type="transmembrane region" description="Helical" evidence="6">
    <location>
        <begin position="112"/>
        <end position="139"/>
    </location>
</feature>
<dbReference type="AlphaFoldDB" id="A0A0D6H5Z6"/>
<evidence type="ECO:0000256" key="6">
    <source>
        <dbReference type="SAM" id="Phobius"/>
    </source>
</evidence>
<evidence type="ECO:0000256" key="1">
    <source>
        <dbReference type="ARBA" id="ARBA00022617"/>
    </source>
</evidence>
<keyword evidence="1 4" id="KW-0349">Heme</keyword>
<name>A0A0D6H5Z6_ALCXX</name>
<keyword evidence="6" id="KW-0812">Transmembrane</keyword>
<dbReference type="Pfam" id="PF00034">
    <property type="entry name" value="Cytochrom_C"/>
    <property type="match status" value="1"/>
</dbReference>
<feature type="transmembrane region" description="Helical" evidence="6">
    <location>
        <begin position="184"/>
        <end position="201"/>
    </location>
</feature>
<protein>
    <submittedName>
        <fullName evidence="7">Cytochrome c</fullName>
    </submittedName>
</protein>
<evidence type="ECO:0000256" key="4">
    <source>
        <dbReference type="PROSITE-ProRule" id="PRU00433"/>
    </source>
</evidence>
<dbReference type="InterPro" id="IPR009056">
    <property type="entry name" value="Cyt_c-like_dom"/>
</dbReference>
<feature type="transmembrane region" description="Helical" evidence="6">
    <location>
        <begin position="37"/>
        <end position="59"/>
    </location>
</feature>
<comment type="caution">
    <text evidence="7">The sequence shown here is derived from an EMBL/GenBank/DDBJ whole genome shotgun (WGS) entry which is preliminary data.</text>
</comment>
<dbReference type="GO" id="GO:0046872">
    <property type="term" value="F:metal ion binding"/>
    <property type="evidence" value="ECO:0007669"/>
    <property type="project" value="UniProtKB-KW"/>
</dbReference>
<dbReference type="Gene3D" id="1.10.760.10">
    <property type="entry name" value="Cytochrome c-like domain"/>
    <property type="match status" value="1"/>
</dbReference>
<evidence type="ECO:0000256" key="3">
    <source>
        <dbReference type="ARBA" id="ARBA00023004"/>
    </source>
</evidence>
<feature type="transmembrane region" description="Helical" evidence="6">
    <location>
        <begin position="159"/>
        <end position="179"/>
    </location>
</feature>
<feature type="compositionally biased region" description="Gly residues" evidence="5">
    <location>
        <begin position="286"/>
        <end position="301"/>
    </location>
</feature>
<gene>
    <name evidence="7" type="ORF">O9570_16535</name>
</gene>
<dbReference type="KEGG" id="axx:ERS451415_02114"/>
<keyword evidence="3 4" id="KW-0408">Iron</keyword>
<dbReference type="GO" id="GO:0020037">
    <property type="term" value="F:heme binding"/>
    <property type="evidence" value="ECO:0007669"/>
    <property type="project" value="InterPro"/>
</dbReference>
<dbReference type="RefSeq" id="WP_223308644.1">
    <property type="nucleotide sequence ID" value="NZ_CP025774.1"/>
</dbReference>
<dbReference type="SUPFAM" id="SSF46626">
    <property type="entry name" value="Cytochrome c"/>
    <property type="match status" value="1"/>
</dbReference>
<dbReference type="eggNOG" id="COG2010">
    <property type="taxonomic scope" value="Bacteria"/>
</dbReference>
<feature type="transmembrane region" description="Helical" evidence="6">
    <location>
        <begin position="6"/>
        <end position="25"/>
    </location>
</feature>
<reference evidence="7" key="1">
    <citation type="submission" date="2022-12" db="EMBL/GenBank/DDBJ databases">
        <authorList>
            <person name="Voronina O.L."/>
            <person name="Kunda M.S."/>
            <person name="Ryzhova N."/>
            <person name="Aksenova E.I."/>
        </authorList>
    </citation>
    <scope>NUCLEOTIDE SEQUENCE</scope>
    <source>
        <strain evidence="7">SCCH136:Ach223948</strain>
    </source>
</reference>
<evidence type="ECO:0000313" key="7">
    <source>
        <dbReference type="EMBL" id="MCZ8403062.1"/>
    </source>
</evidence>
<dbReference type="InterPro" id="IPR036909">
    <property type="entry name" value="Cyt_c-like_dom_sf"/>
</dbReference>
<dbReference type="EMBL" id="JAPZVI010000012">
    <property type="protein sequence ID" value="MCZ8403062.1"/>
    <property type="molecule type" value="Genomic_DNA"/>
</dbReference>
<feature type="transmembrane region" description="Helical" evidence="6">
    <location>
        <begin position="71"/>
        <end position="92"/>
    </location>
</feature>
<accession>A0A0D6H5Z6</accession>
<feature type="region of interest" description="Disordered" evidence="5">
    <location>
        <begin position="286"/>
        <end position="310"/>
    </location>
</feature>
<organism evidence="7 8">
    <name type="scientific">Alcaligenes xylosoxydans xylosoxydans</name>
    <name type="common">Achromobacter xylosoxidans</name>
    <dbReference type="NCBI Taxonomy" id="85698"/>
    <lineage>
        <taxon>Bacteria</taxon>
        <taxon>Pseudomonadati</taxon>
        <taxon>Pseudomonadota</taxon>
        <taxon>Betaproteobacteria</taxon>
        <taxon>Burkholderiales</taxon>
        <taxon>Alcaligenaceae</taxon>
        <taxon>Achromobacter</taxon>
    </lineage>
</organism>
<evidence type="ECO:0000256" key="5">
    <source>
        <dbReference type="SAM" id="MobiDB-lite"/>
    </source>
</evidence>
<dbReference type="Proteomes" id="UP001141992">
    <property type="component" value="Unassembled WGS sequence"/>
</dbReference>
<dbReference type="GO" id="GO:0009055">
    <property type="term" value="F:electron transfer activity"/>
    <property type="evidence" value="ECO:0007669"/>
    <property type="project" value="InterPro"/>
</dbReference>
<evidence type="ECO:0000256" key="2">
    <source>
        <dbReference type="ARBA" id="ARBA00022723"/>
    </source>
</evidence>